<keyword evidence="8" id="KW-0812">Transmembrane</keyword>
<dbReference type="AlphaFoldDB" id="A0AAN6W4S2"/>
<proteinExistence type="inferred from homology"/>
<gene>
    <name evidence="9" type="ORF">QBC36DRAFT_333937</name>
</gene>
<reference evidence="9" key="2">
    <citation type="submission" date="2023-05" db="EMBL/GenBank/DDBJ databases">
        <authorList>
            <consortium name="Lawrence Berkeley National Laboratory"/>
            <person name="Steindorff A."/>
            <person name="Hensen N."/>
            <person name="Bonometti L."/>
            <person name="Westerberg I."/>
            <person name="Brannstrom I.O."/>
            <person name="Guillou S."/>
            <person name="Cros-Aarteil S."/>
            <person name="Calhoun S."/>
            <person name="Haridas S."/>
            <person name="Kuo A."/>
            <person name="Mondo S."/>
            <person name="Pangilinan J."/>
            <person name="Riley R."/>
            <person name="Labutti K."/>
            <person name="Andreopoulos B."/>
            <person name="Lipzen A."/>
            <person name="Chen C."/>
            <person name="Yanf M."/>
            <person name="Daum C."/>
            <person name="Ng V."/>
            <person name="Clum A."/>
            <person name="Ohm R."/>
            <person name="Martin F."/>
            <person name="Silar P."/>
            <person name="Natvig D."/>
            <person name="Lalanne C."/>
            <person name="Gautier V."/>
            <person name="Ament-Velasquez S.L."/>
            <person name="Kruys A."/>
            <person name="Hutchinson M.I."/>
            <person name="Powell A.J."/>
            <person name="Barry K."/>
            <person name="Miller A.N."/>
            <person name="Grigoriev I.V."/>
            <person name="Debuchy R."/>
            <person name="Gladieux P."/>
            <person name="Thoren M.H."/>
            <person name="Johannesson H."/>
        </authorList>
    </citation>
    <scope>NUCLEOTIDE SEQUENCE</scope>
    <source>
        <strain evidence="9">CBS 892.96</strain>
    </source>
</reference>
<evidence type="ECO:0000256" key="4">
    <source>
        <dbReference type="ARBA" id="ARBA00023002"/>
    </source>
</evidence>
<dbReference type="Proteomes" id="UP001302321">
    <property type="component" value="Unassembled WGS sequence"/>
</dbReference>
<dbReference type="PANTHER" id="PTHR46206:SF4">
    <property type="entry name" value="P450, PUTATIVE (EUROFUNG)-RELATED"/>
    <property type="match status" value="1"/>
</dbReference>
<evidence type="ECO:0000256" key="8">
    <source>
        <dbReference type="SAM" id="Phobius"/>
    </source>
</evidence>
<dbReference type="Pfam" id="PF00067">
    <property type="entry name" value="p450"/>
    <property type="match status" value="1"/>
</dbReference>
<name>A0AAN6W4S2_9PEZI</name>
<evidence type="ECO:0000256" key="3">
    <source>
        <dbReference type="ARBA" id="ARBA00022723"/>
    </source>
</evidence>
<keyword evidence="6" id="KW-0503">Monooxygenase</keyword>
<dbReference type="SUPFAM" id="SSF48264">
    <property type="entry name" value="Cytochrome P450"/>
    <property type="match status" value="1"/>
</dbReference>
<feature type="transmembrane region" description="Helical" evidence="8">
    <location>
        <begin position="15"/>
        <end position="34"/>
    </location>
</feature>
<dbReference type="GO" id="GO:0020037">
    <property type="term" value="F:heme binding"/>
    <property type="evidence" value="ECO:0007669"/>
    <property type="project" value="InterPro"/>
</dbReference>
<evidence type="ECO:0000313" key="10">
    <source>
        <dbReference type="Proteomes" id="UP001302321"/>
    </source>
</evidence>
<evidence type="ECO:0000256" key="5">
    <source>
        <dbReference type="ARBA" id="ARBA00023004"/>
    </source>
</evidence>
<feature type="binding site" description="axial binding residue" evidence="7">
    <location>
        <position position="452"/>
    </location>
    <ligand>
        <name>heme</name>
        <dbReference type="ChEBI" id="CHEBI:30413"/>
    </ligand>
    <ligandPart>
        <name>Fe</name>
        <dbReference type="ChEBI" id="CHEBI:18248"/>
    </ligandPart>
</feature>
<evidence type="ECO:0000256" key="2">
    <source>
        <dbReference type="ARBA" id="ARBA00010617"/>
    </source>
</evidence>
<dbReference type="InterPro" id="IPR002403">
    <property type="entry name" value="Cyt_P450_E_grp-IV"/>
</dbReference>
<keyword evidence="8" id="KW-0472">Membrane</keyword>
<evidence type="ECO:0000313" key="9">
    <source>
        <dbReference type="EMBL" id="KAK4174301.1"/>
    </source>
</evidence>
<dbReference type="InterPro" id="IPR036396">
    <property type="entry name" value="Cyt_P450_sf"/>
</dbReference>
<evidence type="ECO:0000256" key="6">
    <source>
        <dbReference type="ARBA" id="ARBA00023033"/>
    </source>
</evidence>
<sequence length="509" mass="57675">MALFLELLENAPAGSGRAIVVFITIVFILNILFLSTKYRTVSGSPVAGQKWWFEPLVITRYRFLLNGWAVTRAGWDQYGDRIFTIARPDSTITVVPPQYLDELQNLPDTKLNGIQALAEDMGDQYSGISILKGTHLTFNVVRNKLTPRMGAIIPPLMEELEHAMKAELPASKEWVAVDLGMIFTRIISRLTTRVWVGKELSRNNTWHTDNIWTTENIFITALLLRFVPPVLHPVLGACLPTRRRIREGIRKVQSYLVPLIEERRRRQAQHGAALEPEEDVLQWLMDGASEEESPAENLAERYVYSVIGSLYTVSGALTDCLFDLAEHPEYVEPLRQELRQTLAESRGQWERGTASKLLKMDSFMKESLRTNAPSPFSQKRIVKEELTLSDGAKLPSGAYICMIDQSAIGRGPDKFDGFRYAGLRQDPGFMTKYQYTSTDRDHLTFGHGRLACPGRFVASLEMKMVLAAMLERYEISFHVSGQGGVRPKKIQVLELAFHNPATRVYLRQK</sequence>
<dbReference type="GO" id="GO:0005506">
    <property type="term" value="F:iron ion binding"/>
    <property type="evidence" value="ECO:0007669"/>
    <property type="project" value="InterPro"/>
</dbReference>
<evidence type="ECO:0000256" key="1">
    <source>
        <dbReference type="ARBA" id="ARBA00001971"/>
    </source>
</evidence>
<dbReference type="Gene3D" id="1.10.630.10">
    <property type="entry name" value="Cytochrome P450"/>
    <property type="match status" value="1"/>
</dbReference>
<comment type="caution">
    <text evidence="9">The sequence shown here is derived from an EMBL/GenBank/DDBJ whole genome shotgun (WGS) entry which is preliminary data.</text>
</comment>
<reference evidence="9" key="1">
    <citation type="journal article" date="2023" name="Mol. Phylogenet. Evol.">
        <title>Genome-scale phylogeny and comparative genomics of the fungal order Sordariales.</title>
        <authorList>
            <person name="Hensen N."/>
            <person name="Bonometti L."/>
            <person name="Westerberg I."/>
            <person name="Brannstrom I.O."/>
            <person name="Guillou S."/>
            <person name="Cros-Aarteil S."/>
            <person name="Calhoun S."/>
            <person name="Haridas S."/>
            <person name="Kuo A."/>
            <person name="Mondo S."/>
            <person name="Pangilinan J."/>
            <person name="Riley R."/>
            <person name="LaButti K."/>
            <person name="Andreopoulos B."/>
            <person name="Lipzen A."/>
            <person name="Chen C."/>
            <person name="Yan M."/>
            <person name="Daum C."/>
            <person name="Ng V."/>
            <person name="Clum A."/>
            <person name="Steindorff A."/>
            <person name="Ohm R.A."/>
            <person name="Martin F."/>
            <person name="Silar P."/>
            <person name="Natvig D.O."/>
            <person name="Lalanne C."/>
            <person name="Gautier V."/>
            <person name="Ament-Velasquez S.L."/>
            <person name="Kruys A."/>
            <person name="Hutchinson M.I."/>
            <person name="Powell A.J."/>
            <person name="Barry K."/>
            <person name="Miller A.N."/>
            <person name="Grigoriev I.V."/>
            <person name="Debuchy R."/>
            <person name="Gladieux P."/>
            <person name="Hiltunen Thoren M."/>
            <person name="Johannesson H."/>
        </authorList>
    </citation>
    <scope>NUCLEOTIDE SEQUENCE</scope>
    <source>
        <strain evidence="9">CBS 892.96</strain>
    </source>
</reference>
<keyword evidence="10" id="KW-1185">Reference proteome</keyword>
<dbReference type="GO" id="GO:0016705">
    <property type="term" value="F:oxidoreductase activity, acting on paired donors, with incorporation or reduction of molecular oxygen"/>
    <property type="evidence" value="ECO:0007669"/>
    <property type="project" value="InterPro"/>
</dbReference>
<dbReference type="CDD" id="cd11041">
    <property type="entry name" value="CYP503A1-like"/>
    <property type="match status" value="1"/>
</dbReference>
<keyword evidence="4" id="KW-0560">Oxidoreductase</keyword>
<keyword evidence="8" id="KW-1133">Transmembrane helix</keyword>
<accession>A0AAN6W4S2</accession>
<keyword evidence="5 7" id="KW-0408">Iron</keyword>
<dbReference type="GO" id="GO:0004497">
    <property type="term" value="F:monooxygenase activity"/>
    <property type="evidence" value="ECO:0007669"/>
    <property type="project" value="UniProtKB-KW"/>
</dbReference>
<keyword evidence="3 7" id="KW-0479">Metal-binding</keyword>
<dbReference type="EMBL" id="MU866289">
    <property type="protein sequence ID" value="KAK4174301.1"/>
    <property type="molecule type" value="Genomic_DNA"/>
</dbReference>
<dbReference type="InterPro" id="IPR001128">
    <property type="entry name" value="Cyt_P450"/>
</dbReference>
<keyword evidence="7" id="KW-0349">Heme</keyword>
<evidence type="ECO:0000256" key="7">
    <source>
        <dbReference type="PIRSR" id="PIRSR602403-1"/>
    </source>
</evidence>
<dbReference type="PANTHER" id="PTHR46206">
    <property type="entry name" value="CYTOCHROME P450"/>
    <property type="match status" value="1"/>
</dbReference>
<protein>
    <submittedName>
        <fullName evidence="9">Cytochrome P450</fullName>
    </submittedName>
</protein>
<organism evidence="9 10">
    <name type="scientific">Triangularia setosa</name>
    <dbReference type="NCBI Taxonomy" id="2587417"/>
    <lineage>
        <taxon>Eukaryota</taxon>
        <taxon>Fungi</taxon>
        <taxon>Dikarya</taxon>
        <taxon>Ascomycota</taxon>
        <taxon>Pezizomycotina</taxon>
        <taxon>Sordariomycetes</taxon>
        <taxon>Sordariomycetidae</taxon>
        <taxon>Sordariales</taxon>
        <taxon>Podosporaceae</taxon>
        <taxon>Triangularia</taxon>
    </lineage>
</organism>
<comment type="cofactor">
    <cofactor evidence="1 7">
        <name>heme</name>
        <dbReference type="ChEBI" id="CHEBI:30413"/>
    </cofactor>
</comment>
<comment type="similarity">
    <text evidence="2">Belongs to the cytochrome P450 family.</text>
</comment>
<dbReference type="PRINTS" id="PR00465">
    <property type="entry name" value="EP450IV"/>
</dbReference>